<evidence type="ECO:0000256" key="1">
    <source>
        <dbReference type="ARBA" id="ARBA00022603"/>
    </source>
</evidence>
<evidence type="ECO:0000256" key="2">
    <source>
        <dbReference type="ARBA" id="ARBA00022679"/>
    </source>
</evidence>
<feature type="domain" description="tRNA/rRNA methyltransferase SpoU type" evidence="4">
    <location>
        <begin position="150"/>
        <end position="295"/>
    </location>
</feature>
<dbReference type="GO" id="GO:0008173">
    <property type="term" value="F:RNA methyltransferase activity"/>
    <property type="evidence" value="ECO:0007669"/>
    <property type="project" value="InterPro"/>
</dbReference>
<protein>
    <submittedName>
        <fullName evidence="6">TrmH family RNA methyltransferase</fullName>
    </submittedName>
</protein>
<organism evidence="6 7">
    <name type="scientific">Plantactinospora soyae</name>
    <dbReference type="NCBI Taxonomy" id="1544732"/>
    <lineage>
        <taxon>Bacteria</taxon>
        <taxon>Bacillati</taxon>
        <taxon>Actinomycetota</taxon>
        <taxon>Actinomycetes</taxon>
        <taxon>Micromonosporales</taxon>
        <taxon>Micromonosporaceae</taxon>
        <taxon>Plantactinospora</taxon>
    </lineage>
</organism>
<dbReference type="Pfam" id="PF00588">
    <property type="entry name" value="SpoU_methylase"/>
    <property type="match status" value="1"/>
</dbReference>
<evidence type="ECO:0000259" key="4">
    <source>
        <dbReference type="Pfam" id="PF00588"/>
    </source>
</evidence>
<dbReference type="InterPro" id="IPR029028">
    <property type="entry name" value="Alpha/beta_knot_MTases"/>
</dbReference>
<name>A0A927MAZ8_9ACTN</name>
<dbReference type="Proteomes" id="UP000649753">
    <property type="component" value="Unassembled WGS sequence"/>
</dbReference>
<evidence type="ECO:0000313" key="7">
    <source>
        <dbReference type="Proteomes" id="UP000649753"/>
    </source>
</evidence>
<dbReference type="GO" id="GO:0006396">
    <property type="term" value="P:RNA processing"/>
    <property type="evidence" value="ECO:0007669"/>
    <property type="project" value="InterPro"/>
</dbReference>
<proteinExistence type="predicted"/>
<dbReference type="GO" id="GO:0032259">
    <property type="term" value="P:methylation"/>
    <property type="evidence" value="ECO:0007669"/>
    <property type="project" value="UniProtKB-KW"/>
</dbReference>
<accession>A0A927MAZ8</accession>
<dbReference type="PANTHER" id="PTHR43191:SF2">
    <property type="entry name" value="RRNA METHYLTRANSFERASE 3, MITOCHONDRIAL"/>
    <property type="match status" value="1"/>
</dbReference>
<dbReference type="AlphaFoldDB" id="A0A927MAZ8"/>
<keyword evidence="1 6" id="KW-0489">Methyltransferase</keyword>
<gene>
    <name evidence="6" type="ORF">H4W31_006895</name>
</gene>
<dbReference type="SUPFAM" id="SSF55315">
    <property type="entry name" value="L30e-like"/>
    <property type="match status" value="1"/>
</dbReference>
<dbReference type="InterPro" id="IPR051259">
    <property type="entry name" value="rRNA_Methyltransferase"/>
</dbReference>
<feature type="domain" description="SpoU L30e-like N-terminal" evidence="5">
    <location>
        <begin position="42"/>
        <end position="131"/>
    </location>
</feature>
<dbReference type="EMBL" id="JADBEB010000001">
    <property type="protein sequence ID" value="MBE1491257.1"/>
    <property type="molecule type" value="Genomic_DNA"/>
</dbReference>
<dbReference type="InterPro" id="IPR001537">
    <property type="entry name" value="SpoU_MeTrfase"/>
</dbReference>
<dbReference type="Gene3D" id="3.40.1280.10">
    <property type="match status" value="1"/>
</dbReference>
<dbReference type="SUPFAM" id="SSF75217">
    <property type="entry name" value="alpha/beta knot"/>
    <property type="match status" value="1"/>
</dbReference>
<evidence type="ECO:0000313" key="6">
    <source>
        <dbReference type="EMBL" id="MBE1491257.1"/>
    </source>
</evidence>
<dbReference type="CDD" id="cd18107">
    <property type="entry name" value="SpoU-like_AviRb"/>
    <property type="match status" value="1"/>
</dbReference>
<dbReference type="Gene3D" id="3.30.1330.30">
    <property type="match status" value="1"/>
</dbReference>
<dbReference type="Pfam" id="PF22655">
    <property type="entry name" value="SpoU_sub_bind_like"/>
    <property type="match status" value="1"/>
</dbReference>
<keyword evidence="2" id="KW-0808">Transferase</keyword>
<reference evidence="6" key="1">
    <citation type="submission" date="2020-10" db="EMBL/GenBank/DDBJ databases">
        <title>Sequencing the genomes of 1000 actinobacteria strains.</title>
        <authorList>
            <person name="Klenk H.-P."/>
        </authorList>
    </citation>
    <scope>NUCLEOTIDE SEQUENCE</scope>
    <source>
        <strain evidence="6">DSM 46832</strain>
    </source>
</reference>
<evidence type="ECO:0000259" key="5">
    <source>
        <dbReference type="Pfam" id="PF22655"/>
    </source>
</evidence>
<keyword evidence="7" id="KW-1185">Reference proteome</keyword>
<dbReference type="InterPro" id="IPR029026">
    <property type="entry name" value="tRNA_m1G_MTases_N"/>
</dbReference>
<comment type="caution">
    <text evidence="6">The sequence shown here is derived from an EMBL/GenBank/DDBJ whole genome shotgun (WGS) entry which is preliminary data.</text>
</comment>
<dbReference type="InterPro" id="IPR054578">
    <property type="entry name" value="SpoU_sub_bind-like_N"/>
</dbReference>
<dbReference type="GO" id="GO:0003723">
    <property type="term" value="F:RNA binding"/>
    <property type="evidence" value="ECO:0007669"/>
    <property type="project" value="InterPro"/>
</dbReference>
<dbReference type="PANTHER" id="PTHR43191">
    <property type="entry name" value="RRNA METHYLTRANSFERASE 3"/>
    <property type="match status" value="1"/>
</dbReference>
<sequence>MTADSPSRGPERRYAASSGRTGTADRGGPVRAAKTLRVSSRNANFQQWLALLTNRTKRQRAGEFLVQGVRPITLAVQQGWPIHALLYPDGAPLSRWAEDLLDQVPAVRVQMAPEVLAELGGKDDGLPELVAVVGLPPDRLDRIPTGPETLVVVFDRPTAPGNIGTLIRSADAFGAAGVIVVGHAADPYDPRAVRASTGSLFAVPVVRTGSHREVVEWVETLREQGTPVQIVGTDESGEVEIAEHDLTGPTLLLIGNETHGLSGAWRQACDRMLRIPIVGSASSLNAATAGTVALYEAARQRRTRPSPPG</sequence>
<dbReference type="InterPro" id="IPR029064">
    <property type="entry name" value="Ribosomal_eL30-like_sf"/>
</dbReference>
<evidence type="ECO:0000256" key="3">
    <source>
        <dbReference type="SAM" id="MobiDB-lite"/>
    </source>
</evidence>
<feature type="region of interest" description="Disordered" evidence="3">
    <location>
        <begin position="1"/>
        <end position="31"/>
    </location>
</feature>